<dbReference type="SUPFAM" id="SSF52540">
    <property type="entry name" value="P-loop containing nucleoside triphosphate hydrolases"/>
    <property type="match status" value="1"/>
</dbReference>
<keyword evidence="5" id="KW-0354">Hemolysis</keyword>
<dbReference type="PANTHER" id="PTHR24221:SF606">
    <property type="entry name" value="COLICIN V SECRETION-PROCESSING ATP-BINDING PROTEIN"/>
    <property type="match status" value="1"/>
</dbReference>
<dbReference type="CDD" id="cd18567">
    <property type="entry name" value="ABC_6TM_CvaB_RaxB_like"/>
    <property type="match status" value="1"/>
</dbReference>
<dbReference type="PATRIC" id="fig|158899.10.peg.4256"/>
<dbReference type="PROSITE" id="PS50929">
    <property type="entry name" value="ABC_TM1F"/>
    <property type="match status" value="1"/>
</dbReference>
<evidence type="ECO:0000259" key="16">
    <source>
        <dbReference type="PROSITE" id="PS50990"/>
    </source>
</evidence>
<dbReference type="InterPro" id="IPR033838">
    <property type="entry name" value="CvaB_peptidase"/>
</dbReference>
<feature type="transmembrane region" description="Helical" evidence="13">
    <location>
        <begin position="171"/>
        <end position="193"/>
    </location>
</feature>
<dbReference type="GO" id="GO:0031640">
    <property type="term" value="P:killing of cells of another organism"/>
    <property type="evidence" value="ECO:0007669"/>
    <property type="project" value="UniProtKB-KW"/>
</dbReference>
<evidence type="ECO:0000256" key="2">
    <source>
        <dbReference type="ARBA" id="ARBA00022448"/>
    </source>
</evidence>
<comment type="function">
    <text evidence="10">Involved in the export of calmodulin-sensitive adenylate cyclase-hemolysin (cyclolysin).</text>
</comment>
<feature type="transmembrane region" description="Helical" evidence="13">
    <location>
        <begin position="20"/>
        <end position="38"/>
    </location>
</feature>
<proteinExistence type="inferred from homology"/>
<keyword evidence="6" id="KW-0547">Nucleotide-binding</keyword>
<evidence type="ECO:0000256" key="13">
    <source>
        <dbReference type="SAM" id="Phobius"/>
    </source>
</evidence>
<accession>A0A127PGG1</accession>
<evidence type="ECO:0000256" key="11">
    <source>
        <dbReference type="ARBA" id="ARBA00061173"/>
    </source>
</evidence>
<keyword evidence="4 13" id="KW-0812">Transmembrane</keyword>
<dbReference type="GO" id="GO:0005524">
    <property type="term" value="F:ATP binding"/>
    <property type="evidence" value="ECO:0007669"/>
    <property type="project" value="UniProtKB-KW"/>
</dbReference>
<keyword evidence="8 13" id="KW-1133">Transmembrane helix</keyword>
<dbReference type="InterPro" id="IPR036640">
    <property type="entry name" value="ABC1_TM_sf"/>
</dbReference>
<dbReference type="Pfam" id="PF03412">
    <property type="entry name" value="Peptidase_C39"/>
    <property type="match status" value="1"/>
</dbReference>
<evidence type="ECO:0000256" key="8">
    <source>
        <dbReference type="ARBA" id="ARBA00022989"/>
    </source>
</evidence>
<dbReference type="AlphaFoldDB" id="A0A127PGG1"/>
<feature type="transmembrane region" description="Helical" evidence="13">
    <location>
        <begin position="205"/>
        <end position="224"/>
    </location>
</feature>
<dbReference type="InterPro" id="IPR005074">
    <property type="entry name" value="Peptidase_C39"/>
</dbReference>
<dbReference type="GO" id="GO:0006508">
    <property type="term" value="P:proteolysis"/>
    <property type="evidence" value="ECO:0007669"/>
    <property type="project" value="InterPro"/>
</dbReference>
<dbReference type="SUPFAM" id="SSF90123">
    <property type="entry name" value="ABC transporter transmembrane region"/>
    <property type="match status" value="1"/>
</dbReference>
<keyword evidence="3" id="KW-1003">Cell membrane</keyword>
<dbReference type="CDD" id="cd02419">
    <property type="entry name" value="Peptidase_C39C"/>
    <property type="match status" value="1"/>
</dbReference>
<feature type="transmembrane region" description="Helical" evidence="13">
    <location>
        <begin position="389"/>
        <end position="411"/>
    </location>
</feature>
<feature type="transmembrane region" description="Helical" evidence="13">
    <location>
        <begin position="269"/>
        <end position="288"/>
    </location>
</feature>
<dbReference type="InterPro" id="IPR011527">
    <property type="entry name" value="ABC1_TM_dom"/>
</dbReference>
<dbReference type="InterPro" id="IPR003439">
    <property type="entry name" value="ABC_transporter-like_ATP-bd"/>
</dbReference>
<feature type="domain" description="Peptidase C39" evidence="16">
    <location>
        <begin position="18"/>
        <end position="137"/>
    </location>
</feature>
<feature type="domain" description="ABC transporter" evidence="14">
    <location>
        <begin position="485"/>
        <end position="712"/>
    </location>
</feature>
<dbReference type="InterPro" id="IPR039421">
    <property type="entry name" value="Type_1_exporter"/>
</dbReference>
<comment type="subcellular location">
    <subcellularLocation>
        <location evidence="1">Cell membrane</location>
        <topology evidence="1">Multi-pass membrane protein</topology>
    </subcellularLocation>
</comment>
<dbReference type="EMBL" id="CP013232">
    <property type="protein sequence ID" value="AMO96892.1"/>
    <property type="molecule type" value="Genomic_DNA"/>
</dbReference>
<dbReference type="FunFam" id="3.40.50.300:FF:000299">
    <property type="entry name" value="ABC transporter ATP-binding protein/permease"/>
    <property type="match status" value="1"/>
</dbReference>
<keyword evidence="5" id="KW-0204">Cytolysis</keyword>
<reference evidence="17 18" key="1">
    <citation type="submission" date="2015-11" db="EMBL/GenBank/DDBJ databases">
        <title>Exploring the genomic traits of fungus-feeding bacterial genus Collimonas.</title>
        <authorList>
            <person name="Song C."/>
            <person name="Schmidt R."/>
            <person name="de Jager V."/>
            <person name="Krzyzanowska D."/>
            <person name="Jongedijk E."/>
            <person name="Cankar K."/>
            <person name="Beekwilder J."/>
            <person name="van Veen A."/>
            <person name="de Boer W."/>
            <person name="van Veen J.A."/>
            <person name="Garbeva P."/>
        </authorList>
    </citation>
    <scope>NUCLEOTIDE SEQUENCE [LARGE SCALE GENOMIC DNA]</scope>
    <source>
        <strain evidence="17 18">Ter6</strain>
    </source>
</reference>
<evidence type="ECO:0000256" key="9">
    <source>
        <dbReference type="ARBA" id="ARBA00023136"/>
    </source>
</evidence>
<sequence length="712" mass="78751">MLNRLSFGLAPTLPLMLQTEATECGLACLGMLAGYYGYRTDLASLRRRFPVSLKGSTLRDLIAIAGQLELATRPLKLDLDDLAQLKLPCILHWNFNHFVVLQEVGPRSVTICDPAFGIRKLSMDEAAKAFTGVALELWPNPGFKPAEEKQIVRLRSLLGRVTGLYRSFSQILLLSAALEIFAVVSPFFMQWVIDNVLVSADRDLLTTLALGFGLLMLMQQAVTITRSWVLMYMSTTLNVQWRANVFTHLLRLPVAYFEKRHLGDVVSRFGAVGVIQHTLTTSFLEAILDGVMTIVTLALMFIYSPLLALVAIAAMALYGLGRWAWFAPLRHATEEEIIHAAKQQTHFLETIRGVKTIKLFQRQDERRATWLSLLVDQVNADLRTQKLSLLYKSLNGVLFGIENILIIWLGARLVMDGNFTVGALMAFSAYKGQFNERVSSLIDKFVEVKMLQLQGERLADIVLHPPETTHGRNVDEREAALMPSLEVRGLRFRYAEQEPYVLDDVSFRIAAGESVAIVGPSGGGKTTLINILLGILAPTRGEVLIGGHNVSQVGLDTLRQMIGTVLQDDVLFAGSLADNISFFDPQADRAWIADCARMAAIHQDIAAMPMGYNTLVGDMGSILSGGQKQRVLLARALYKRPQILFLDEATSHLDIEREQLVNTAIKSINITRVIVAHRPETISSADRAIVLVGGKVVDDLLQQAEAEPAPAQ</sequence>
<organism evidence="17">
    <name type="scientific">Collimonas fungivorans</name>
    <dbReference type="NCBI Taxonomy" id="158899"/>
    <lineage>
        <taxon>Bacteria</taxon>
        <taxon>Pseudomonadati</taxon>
        <taxon>Pseudomonadota</taxon>
        <taxon>Betaproteobacteria</taxon>
        <taxon>Burkholderiales</taxon>
        <taxon>Oxalobacteraceae</taxon>
        <taxon>Collimonas</taxon>
    </lineage>
</organism>
<evidence type="ECO:0000256" key="7">
    <source>
        <dbReference type="ARBA" id="ARBA00022840"/>
    </source>
</evidence>
<keyword evidence="7" id="KW-0067">ATP-binding</keyword>
<dbReference type="PANTHER" id="PTHR24221">
    <property type="entry name" value="ATP-BINDING CASSETTE SUB-FAMILY B"/>
    <property type="match status" value="1"/>
</dbReference>
<dbReference type="InterPro" id="IPR017871">
    <property type="entry name" value="ABC_transporter-like_CS"/>
</dbReference>
<dbReference type="PROSITE" id="PS50893">
    <property type="entry name" value="ABC_TRANSPORTER_2"/>
    <property type="match status" value="1"/>
</dbReference>
<evidence type="ECO:0000256" key="4">
    <source>
        <dbReference type="ARBA" id="ARBA00022692"/>
    </source>
</evidence>
<dbReference type="Gene3D" id="3.90.70.10">
    <property type="entry name" value="Cysteine proteinases"/>
    <property type="match status" value="1"/>
</dbReference>
<protein>
    <recommendedName>
        <fullName evidence="12">Cyclolysin secretion/processing ATP-binding protein CyaB</fullName>
    </recommendedName>
</protein>
<dbReference type="Gene3D" id="3.40.50.300">
    <property type="entry name" value="P-loop containing nucleotide triphosphate hydrolases"/>
    <property type="match status" value="1"/>
</dbReference>
<evidence type="ECO:0000256" key="12">
    <source>
        <dbReference type="ARBA" id="ARBA00072252"/>
    </source>
</evidence>
<gene>
    <name evidence="17" type="ORF">CFter6_4293</name>
</gene>
<keyword evidence="9 13" id="KW-0472">Membrane</keyword>
<dbReference type="InterPro" id="IPR027417">
    <property type="entry name" value="P-loop_NTPase"/>
</dbReference>
<evidence type="ECO:0000256" key="6">
    <source>
        <dbReference type="ARBA" id="ARBA00022741"/>
    </source>
</evidence>
<feature type="transmembrane region" description="Helical" evidence="13">
    <location>
        <begin position="294"/>
        <end position="320"/>
    </location>
</feature>
<evidence type="ECO:0000256" key="3">
    <source>
        <dbReference type="ARBA" id="ARBA00022475"/>
    </source>
</evidence>
<dbReference type="CDD" id="cd03246">
    <property type="entry name" value="ABCC_Protease_Secretion"/>
    <property type="match status" value="1"/>
</dbReference>
<dbReference type="InterPro" id="IPR003593">
    <property type="entry name" value="AAA+_ATPase"/>
</dbReference>
<dbReference type="SMART" id="SM00382">
    <property type="entry name" value="AAA"/>
    <property type="match status" value="1"/>
</dbReference>
<evidence type="ECO:0000313" key="18">
    <source>
        <dbReference type="Proteomes" id="UP000072421"/>
    </source>
</evidence>
<name>A0A127PGG1_9BURK</name>
<evidence type="ECO:0000256" key="5">
    <source>
        <dbReference type="ARBA" id="ARBA00022735"/>
    </source>
</evidence>
<dbReference type="GO" id="GO:0140359">
    <property type="term" value="F:ABC-type transporter activity"/>
    <property type="evidence" value="ECO:0007669"/>
    <property type="project" value="InterPro"/>
</dbReference>
<dbReference type="GO" id="GO:0016887">
    <property type="term" value="F:ATP hydrolysis activity"/>
    <property type="evidence" value="ECO:0007669"/>
    <property type="project" value="InterPro"/>
</dbReference>
<feature type="domain" description="ABC transmembrane type-1" evidence="15">
    <location>
        <begin position="171"/>
        <end position="450"/>
    </location>
</feature>
<dbReference type="Proteomes" id="UP000072421">
    <property type="component" value="Chromosome"/>
</dbReference>
<evidence type="ECO:0000259" key="15">
    <source>
        <dbReference type="PROSITE" id="PS50929"/>
    </source>
</evidence>
<dbReference type="Gene3D" id="1.20.1560.10">
    <property type="entry name" value="ABC transporter type 1, transmembrane domain"/>
    <property type="match status" value="1"/>
</dbReference>
<dbReference type="PROSITE" id="PS00211">
    <property type="entry name" value="ABC_TRANSPORTER_1"/>
    <property type="match status" value="1"/>
</dbReference>
<evidence type="ECO:0000256" key="10">
    <source>
        <dbReference type="ARBA" id="ARBA00055355"/>
    </source>
</evidence>
<dbReference type="Pfam" id="PF00664">
    <property type="entry name" value="ABC_membrane"/>
    <property type="match status" value="1"/>
</dbReference>
<dbReference type="PROSITE" id="PS50990">
    <property type="entry name" value="PEPTIDASE_C39"/>
    <property type="match status" value="1"/>
</dbReference>
<dbReference type="GO" id="GO:0005886">
    <property type="term" value="C:plasma membrane"/>
    <property type="evidence" value="ECO:0007669"/>
    <property type="project" value="UniProtKB-SubCell"/>
</dbReference>
<evidence type="ECO:0000259" key="14">
    <source>
        <dbReference type="PROSITE" id="PS50893"/>
    </source>
</evidence>
<dbReference type="Pfam" id="PF00005">
    <property type="entry name" value="ABC_tran"/>
    <property type="match status" value="1"/>
</dbReference>
<dbReference type="GO" id="GO:0034040">
    <property type="term" value="F:ATPase-coupled lipid transmembrane transporter activity"/>
    <property type="evidence" value="ECO:0007669"/>
    <property type="project" value="TreeGrafter"/>
</dbReference>
<evidence type="ECO:0000313" key="17">
    <source>
        <dbReference type="EMBL" id="AMO96892.1"/>
    </source>
</evidence>
<keyword evidence="2" id="KW-0813">Transport</keyword>
<comment type="similarity">
    <text evidence="11">Belongs to the ABC transporter superfamily. Cyclolysin exporter (TC 3.A.1.109.2) family.</text>
</comment>
<evidence type="ECO:0000256" key="1">
    <source>
        <dbReference type="ARBA" id="ARBA00004651"/>
    </source>
</evidence>
<dbReference type="GO" id="GO:0008234">
    <property type="term" value="F:cysteine-type peptidase activity"/>
    <property type="evidence" value="ECO:0007669"/>
    <property type="project" value="InterPro"/>
</dbReference>